<feature type="repeat" description="TPR" evidence="1">
    <location>
        <begin position="107"/>
        <end position="140"/>
    </location>
</feature>
<sequence length="281" mass="32223">MDNKCETVKTNEEIIEELTKDLENSCMKEDENSMAKEFQYQSSERNKNNLSQESLKDVINNDDPDSNEKNDDADSKKAAGDSIDEEFLKEREKNLSEAEKESFKDEAEKLKNEGNIFFKDGEYMKAISLYTQGLQTCPLMYSKERAILYSNRAAAKIKCLAEKESAILDCTKAVELNPSYVKAYVRRAQLYEETEKLDEALEDYKKILTFDSGHTEANYAVRRLPPLIHEKNEKLKAEMMGKLKDLGNMVLKPFGLSTNNFELQKDPNSGGYSVKFHQTPR</sequence>
<dbReference type="AlphaFoldDB" id="A0A834K4N2"/>
<evidence type="ECO:0008006" key="5">
    <source>
        <dbReference type="Google" id="ProtNLM"/>
    </source>
</evidence>
<gene>
    <name evidence="3" type="ORF">HZH68_007708</name>
</gene>
<dbReference type="PANTHER" id="PTHR46014:SF1">
    <property type="entry name" value="TETRATRICOPEPTIDE REPEAT PROTEIN 1"/>
    <property type="match status" value="1"/>
</dbReference>
<evidence type="ECO:0000313" key="4">
    <source>
        <dbReference type="Proteomes" id="UP000617340"/>
    </source>
</evidence>
<keyword evidence="4" id="KW-1185">Reference proteome</keyword>
<feature type="compositionally biased region" description="Polar residues" evidence="2">
    <location>
        <begin position="39"/>
        <end position="53"/>
    </location>
</feature>
<keyword evidence="1" id="KW-0802">TPR repeat</keyword>
<comment type="caution">
    <text evidence="3">The sequence shown here is derived from an EMBL/GenBank/DDBJ whole genome shotgun (WGS) entry which is preliminary data.</text>
</comment>
<accession>A0A834K4N2</accession>
<organism evidence="3 4">
    <name type="scientific">Vespula germanica</name>
    <name type="common">German yellow jacket</name>
    <name type="synonym">Paravespula germanica</name>
    <dbReference type="NCBI Taxonomy" id="30212"/>
    <lineage>
        <taxon>Eukaryota</taxon>
        <taxon>Metazoa</taxon>
        <taxon>Ecdysozoa</taxon>
        <taxon>Arthropoda</taxon>
        <taxon>Hexapoda</taxon>
        <taxon>Insecta</taxon>
        <taxon>Pterygota</taxon>
        <taxon>Neoptera</taxon>
        <taxon>Endopterygota</taxon>
        <taxon>Hymenoptera</taxon>
        <taxon>Apocrita</taxon>
        <taxon>Aculeata</taxon>
        <taxon>Vespoidea</taxon>
        <taxon>Vespidae</taxon>
        <taxon>Vespinae</taxon>
        <taxon>Vespula</taxon>
    </lineage>
</organism>
<dbReference type="SMART" id="SM00028">
    <property type="entry name" value="TPR"/>
    <property type="match status" value="3"/>
</dbReference>
<name>A0A834K4N2_VESGE</name>
<dbReference type="EMBL" id="JACSDZ010000007">
    <property type="protein sequence ID" value="KAF7399116.1"/>
    <property type="molecule type" value="Genomic_DNA"/>
</dbReference>
<reference evidence="3" key="1">
    <citation type="journal article" date="2020" name="G3 (Bethesda)">
        <title>High-Quality Assemblies for Three Invasive Social Wasps from the &lt;i&gt;Vespula&lt;/i&gt; Genus.</title>
        <authorList>
            <person name="Harrop T.W.R."/>
            <person name="Guhlin J."/>
            <person name="McLaughlin G.M."/>
            <person name="Permina E."/>
            <person name="Stockwell P."/>
            <person name="Gilligan J."/>
            <person name="Le Lec M.F."/>
            <person name="Gruber M.A.M."/>
            <person name="Quinn O."/>
            <person name="Lovegrove M."/>
            <person name="Duncan E.J."/>
            <person name="Remnant E.J."/>
            <person name="Van Eeckhoven J."/>
            <person name="Graham B."/>
            <person name="Knapp R.A."/>
            <person name="Langford K.W."/>
            <person name="Kronenberg Z."/>
            <person name="Press M.O."/>
            <person name="Eacker S.M."/>
            <person name="Wilson-Rankin E.E."/>
            <person name="Purcell J."/>
            <person name="Lester P.J."/>
            <person name="Dearden P.K."/>
        </authorList>
    </citation>
    <scope>NUCLEOTIDE SEQUENCE</scope>
    <source>
        <strain evidence="3">Linc-1</strain>
    </source>
</reference>
<dbReference type="PANTHER" id="PTHR46014">
    <property type="entry name" value="TETRATRICOPEPTIDE REPEAT PROTEIN 1"/>
    <property type="match status" value="1"/>
</dbReference>
<dbReference type="Pfam" id="PF13431">
    <property type="entry name" value="TPR_17"/>
    <property type="match status" value="1"/>
</dbReference>
<evidence type="ECO:0000313" key="3">
    <source>
        <dbReference type="EMBL" id="KAF7399116.1"/>
    </source>
</evidence>
<feature type="region of interest" description="Disordered" evidence="2">
    <location>
        <begin position="39"/>
        <end position="83"/>
    </location>
</feature>
<dbReference type="PROSITE" id="PS50005">
    <property type="entry name" value="TPR"/>
    <property type="match status" value="2"/>
</dbReference>
<evidence type="ECO:0000256" key="2">
    <source>
        <dbReference type="SAM" id="MobiDB-lite"/>
    </source>
</evidence>
<protein>
    <recommendedName>
        <fullName evidence="5">Tetratricopeptide repeat protein 1</fullName>
    </recommendedName>
</protein>
<dbReference type="SUPFAM" id="SSF48452">
    <property type="entry name" value="TPR-like"/>
    <property type="match status" value="1"/>
</dbReference>
<evidence type="ECO:0000256" key="1">
    <source>
        <dbReference type="PROSITE-ProRule" id="PRU00339"/>
    </source>
</evidence>
<proteinExistence type="predicted"/>
<feature type="repeat" description="TPR" evidence="1">
    <location>
        <begin position="181"/>
        <end position="214"/>
    </location>
</feature>
<dbReference type="InterPro" id="IPR019734">
    <property type="entry name" value="TPR_rpt"/>
</dbReference>
<dbReference type="Proteomes" id="UP000617340">
    <property type="component" value="Unassembled WGS sequence"/>
</dbReference>
<feature type="compositionally biased region" description="Basic and acidic residues" evidence="2">
    <location>
        <begin position="66"/>
        <end position="79"/>
    </location>
</feature>
<dbReference type="InterPro" id="IPR011990">
    <property type="entry name" value="TPR-like_helical_dom_sf"/>
</dbReference>
<dbReference type="Gene3D" id="1.25.40.10">
    <property type="entry name" value="Tetratricopeptide repeat domain"/>
    <property type="match status" value="1"/>
</dbReference>
<dbReference type="InterPro" id="IPR052769">
    <property type="entry name" value="TPR_domain_protein"/>
</dbReference>